<gene>
    <name evidence="2" type="ORF">LPJ53_003895</name>
</gene>
<sequence>MESATVTSLAAAASATTVNTTATATVTAAAFTTDLDKAASSSFADNEVEYGAFRVDVCGHQYSIPSDQQDAGQLDAWLLALTQAFEHDAQQASAAVAAHIAQTIEALLAEQQRQPRQRRRQSTRQRRLSMASGAARRQAAIALARMGDGGAADACIDDLDAALPLVTHAARTAAPHGPARAFRVARREDLGDGISEFAVAEPSGEPGGEPGGEPLAAAVLLGIAAPQSDFARPFSSGLAEFLVAAMNRHARRVLSVRHAWALLLAPGHARLCLVESDAIHFTRALALDAPDARAHFGAMLGGLARSDAWRLGGDPSMRWRGDIGRWEIECPDDGDSDAGGSGGDARPPRVVFAQREPLFTADSFFGR</sequence>
<accession>A0A9W8CQC7</accession>
<proteinExistence type="predicted"/>
<organism evidence="2 3">
    <name type="scientific">Coemansia erecta</name>
    <dbReference type="NCBI Taxonomy" id="147472"/>
    <lineage>
        <taxon>Eukaryota</taxon>
        <taxon>Fungi</taxon>
        <taxon>Fungi incertae sedis</taxon>
        <taxon>Zoopagomycota</taxon>
        <taxon>Kickxellomycotina</taxon>
        <taxon>Kickxellomycetes</taxon>
        <taxon>Kickxellales</taxon>
        <taxon>Kickxellaceae</taxon>
        <taxon>Coemansia</taxon>
    </lineage>
</organism>
<keyword evidence="3" id="KW-1185">Reference proteome</keyword>
<protein>
    <submittedName>
        <fullName evidence="2">Uncharacterized protein</fullName>
    </submittedName>
</protein>
<dbReference type="EMBL" id="JANBOJ010000161">
    <property type="protein sequence ID" value="KAJ1721584.1"/>
    <property type="molecule type" value="Genomic_DNA"/>
</dbReference>
<name>A0A9W8CQC7_9FUNG</name>
<evidence type="ECO:0000313" key="2">
    <source>
        <dbReference type="EMBL" id="KAJ1721584.1"/>
    </source>
</evidence>
<evidence type="ECO:0000313" key="3">
    <source>
        <dbReference type="Proteomes" id="UP001149813"/>
    </source>
</evidence>
<dbReference type="AlphaFoldDB" id="A0A9W8CQC7"/>
<feature type="region of interest" description="Disordered" evidence="1">
    <location>
        <begin position="111"/>
        <end position="133"/>
    </location>
</feature>
<reference evidence="2" key="1">
    <citation type="submission" date="2022-07" db="EMBL/GenBank/DDBJ databases">
        <title>Phylogenomic reconstructions and comparative analyses of Kickxellomycotina fungi.</title>
        <authorList>
            <person name="Reynolds N.K."/>
            <person name="Stajich J.E."/>
            <person name="Barry K."/>
            <person name="Grigoriev I.V."/>
            <person name="Crous P."/>
            <person name="Smith M.E."/>
        </authorList>
    </citation>
    <scope>NUCLEOTIDE SEQUENCE</scope>
    <source>
        <strain evidence="2">NBRC 32514</strain>
    </source>
</reference>
<dbReference type="Proteomes" id="UP001149813">
    <property type="component" value="Unassembled WGS sequence"/>
</dbReference>
<feature type="compositionally biased region" description="Basic residues" evidence="1">
    <location>
        <begin position="115"/>
        <end position="127"/>
    </location>
</feature>
<comment type="caution">
    <text evidence="2">The sequence shown here is derived from an EMBL/GenBank/DDBJ whole genome shotgun (WGS) entry which is preliminary data.</text>
</comment>
<dbReference type="OrthoDB" id="5599337at2759"/>
<feature type="non-terminal residue" evidence="2">
    <location>
        <position position="367"/>
    </location>
</feature>
<evidence type="ECO:0000256" key="1">
    <source>
        <dbReference type="SAM" id="MobiDB-lite"/>
    </source>
</evidence>